<evidence type="ECO:0000313" key="4">
    <source>
        <dbReference type="Proteomes" id="UP000078046"/>
    </source>
</evidence>
<dbReference type="InterPro" id="IPR029064">
    <property type="entry name" value="Ribosomal_eL30-like_sf"/>
</dbReference>
<accession>A0A177B0V7</accession>
<dbReference type="GO" id="GO:0035368">
    <property type="term" value="F:selenocysteine insertion sequence binding"/>
    <property type="evidence" value="ECO:0007669"/>
    <property type="project" value="InterPro"/>
</dbReference>
<evidence type="ECO:0000259" key="2">
    <source>
        <dbReference type="Pfam" id="PF01248"/>
    </source>
</evidence>
<dbReference type="GO" id="GO:0005739">
    <property type="term" value="C:mitochondrion"/>
    <property type="evidence" value="ECO:0007669"/>
    <property type="project" value="TreeGrafter"/>
</dbReference>
<comment type="caution">
    <text evidence="3">The sequence shown here is derived from an EMBL/GenBank/DDBJ whole genome shotgun (WGS) entry which is preliminary data.</text>
</comment>
<feature type="region of interest" description="Disordered" evidence="1">
    <location>
        <begin position="742"/>
        <end position="774"/>
    </location>
</feature>
<protein>
    <recommendedName>
        <fullName evidence="2">Ribosomal protein eL8/eL30/eS12/Gadd45 domain-containing protein</fullName>
    </recommendedName>
</protein>
<evidence type="ECO:0000256" key="1">
    <source>
        <dbReference type="SAM" id="MobiDB-lite"/>
    </source>
</evidence>
<dbReference type="SUPFAM" id="SSF55315">
    <property type="entry name" value="L30e-like"/>
    <property type="match status" value="1"/>
</dbReference>
<dbReference type="InterPro" id="IPR040051">
    <property type="entry name" value="SECISBP2"/>
</dbReference>
<proteinExistence type="predicted"/>
<reference evidence="3 4" key="1">
    <citation type="submission" date="2016-04" db="EMBL/GenBank/DDBJ databases">
        <title>The genome of Intoshia linei affirms orthonectids as highly simplified spiralians.</title>
        <authorList>
            <person name="Mikhailov K.V."/>
            <person name="Slusarev G.S."/>
            <person name="Nikitin M.A."/>
            <person name="Logacheva M.D."/>
            <person name="Penin A."/>
            <person name="Aleoshin V."/>
            <person name="Panchin Y.V."/>
        </authorList>
    </citation>
    <scope>NUCLEOTIDE SEQUENCE [LARGE SCALE GENOMIC DNA]</scope>
    <source>
        <strain evidence="3">Intl2013</strain>
        <tissue evidence="3">Whole animal</tissue>
    </source>
</reference>
<dbReference type="GO" id="GO:0043021">
    <property type="term" value="F:ribonucleoprotein complex binding"/>
    <property type="evidence" value="ECO:0007669"/>
    <property type="project" value="TreeGrafter"/>
</dbReference>
<dbReference type="GO" id="GO:0003730">
    <property type="term" value="F:mRNA 3'-UTR binding"/>
    <property type="evidence" value="ECO:0007669"/>
    <property type="project" value="TreeGrafter"/>
</dbReference>
<keyword evidence="4" id="KW-1185">Reference proteome</keyword>
<dbReference type="AlphaFoldDB" id="A0A177B0V7"/>
<dbReference type="Pfam" id="PF01248">
    <property type="entry name" value="Ribosomal_L7Ae"/>
    <property type="match status" value="1"/>
</dbReference>
<evidence type="ECO:0000313" key="3">
    <source>
        <dbReference type="EMBL" id="OAF67917.1"/>
    </source>
</evidence>
<feature type="region of interest" description="Disordered" evidence="1">
    <location>
        <begin position="135"/>
        <end position="163"/>
    </location>
</feature>
<gene>
    <name evidence="3" type="ORF">A3Q56_04346</name>
</gene>
<dbReference type="Gene3D" id="3.30.1330.30">
    <property type="match status" value="1"/>
</dbReference>
<feature type="compositionally biased region" description="Basic residues" evidence="1">
    <location>
        <begin position="756"/>
        <end position="767"/>
    </location>
</feature>
<dbReference type="GO" id="GO:1990904">
    <property type="term" value="C:ribonucleoprotein complex"/>
    <property type="evidence" value="ECO:0007669"/>
    <property type="project" value="TreeGrafter"/>
</dbReference>
<dbReference type="InterPro" id="IPR004038">
    <property type="entry name" value="Ribosomal_eL8/eL30/eS12/Gad45"/>
</dbReference>
<organism evidence="3 4">
    <name type="scientific">Intoshia linei</name>
    <dbReference type="NCBI Taxonomy" id="1819745"/>
    <lineage>
        <taxon>Eukaryota</taxon>
        <taxon>Metazoa</taxon>
        <taxon>Spiralia</taxon>
        <taxon>Lophotrochozoa</taxon>
        <taxon>Mesozoa</taxon>
        <taxon>Orthonectida</taxon>
        <taxon>Rhopaluridae</taxon>
        <taxon>Intoshia</taxon>
    </lineage>
</organism>
<dbReference type="Proteomes" id="UP000078046">
    <property type="component" value="Unassembled WGS sequence"/>
</dbReference>
<feature type="domain" description="Ribosomal protein eL8/eL30/eS12/Gadd45" evidence="2">
    <location>
        <begin position="595"/>
        <end position="694"/>
    </location>
</feature>
<feature type="compositionally biased region" description="Basic residues" evidence="1">
    <location>
        <begin position="144"/>
        <end position="159"/>
    </location>
</feature>
<sequence length="848" mass="97352">MNTDNPNTEFKWWMKRKKRHKNRNLHNQFQDNSNYRYQNYEGNEYSVWNPPTIHFPITCNVDNVNYSQSIYMPSMSNVEIINLYPPFTPIPNSYLNQVFIKPMNQNYPESTPNTNKYFYNKSNSITSAMSHRKFTNTPKFNTSKQKKPKPNWNNNKKKSLNINSPIKRKTKANLPKMTAKFKNCQCQTSFSQEITFYSLSQFPHKLYRKQKLSCIDWTPHSTSIWSYGGSGGKAWSVTNENTKTATEPERGNVTSLDSLTSFHNDFKNYQNSDYLNYFDEQAKENETESVKSTSKDDMLMISMRSAPGYLANESKISNDNLPKLADTIIELDDPLSKIVQTDTVDIIKVLKSKRMPYYKKKKIFLNPMDANPIYRHVGKFYKSQRRITSLKRKILEEREILNKLRQMEIDAGLLESKNMEIPQSLISSFHAVIRNALKPLSQSGSHSMESYTTLKDNDGLISNKRKLSRSRSICSELDLAHLDEKMGHLNIRNHTNSSVRFKVDFVPNSKIIVNMENTRIKKISIPQQKGIVKMDKIKKNDNEIVTADSTLASSGLAASNISTSMMFPIAQELTEELDDCVFSLIRRLVVIQKKALKKNKSKSLNSKRLILGIREVRMNLKNENVKLVIISPDIEISFTKGGLWELVTQIIKMCKKQNVNYIFALDRKRLSRASNRLSSAALVAVLNYDGAEDLYQQVIEKFTTAKSSGCFCMSKGAHTRVSSGGLSMLTCAQHPTYLNSSTSNNLTNSISDAKSTHKLNKPPAHTRGKSENVSTNKRNTCVLAHNMLNQFDITNRIPFKDRNPKINTESLDSTNYNGQKYIYPIEEWIVDSRQGMLPNLTYKKYHEI</sequence>
<dbReference type="OrthoDB" id="263617at2759"/>
<dbReference type="PANTHER" id="PTHR13284:SF4">
    <property type="entry name" value="C2H2-TYPE DOMAIN-CONTAINING PROTEIN"/>
    <property type="match status" value="1"/>
</dbReference>
<dbReference type="PANTHER" id="PTHR13284">
    <property type="entry name" value="GH01354P"/>
    <property type="match status" value="1"/>
</dbReference>
<name>A0A177B0V7_9BILA</name>
<dbReference type="EMBL" id="LWCA01000547">
    <property type="protein sequence ID" value="OAF67917.1"/>
    <property type="molecule type" value="Genomic_DNA"/>
</dbReference>